<dbReference type="RefSeq" id="WP_373656172.1">
    <property type="nucleotide sequence ID" value="NZ_JBGUAW010000007.1"/>
</dbReference>
<dbReference type="EMBL" id="JBGUAW010000007">
    <property type="protein sequence ID" value="MFA9461383.1"/>
    <property type="molecule type" value="Genomic_DNA"/>
</dbReference>
<keyword evidence="3" id="KW-1185">Reference proteome</keyword>
<organism evidence="2 3">
    <name type="scientific">Thiohalorhabdus methylotrophus</name>
    <dbReference type="NCBI Taxonomy" id="3242694"/>
    <lineage>
        <taxon>Bacteria</taxon>
        <taxon>Pseudomonadati</taxon>
        <taxon>Pseudomonadota</taxon>
        <taxon>Gammaproteobacteria</taxon>
        <taxon>Thiohalorhabdales</taxon>
        <taxon>Thiohalorhabdaceae</taxon>
        <taxon>Thiohalorhabdus</taxon>
    </lineage>
</organism>
<accession>A0ABV4TVL9</accession>
<sequence>MPHEQQDNAPHPEIPLSGILYGDIIYWGTIVSAIITLVGQVVSFVTQANHIPPSVMLSRIWEGQKVQAIWEDTVGTQPAGQHWYFDVLHTGDGLTQLGIAVGVFIVIPAILVSALVMFTKEKRPFFGTLATIAALITLASFLGILELPVG</sequence>
<feature type="transmembrane region" description="Helical" evidence="1">
    <location>
        <begin position="125"/>
        <end position="145"/>
    </location>
</feature>
<keyword evidence="1" id="KW-0472">Membrane</keyword>
<feature type="transmembrane region" description="Helical" evidence="1">
    <location>
        <begin position="24"/>
        <end position="46"/>
    </location>
</feature>
<keyword evidence="1" id="KW-0812">Transmembrane</keyword>
<evidence type="ECO:0008006" key="4">
    <source>
        <dbReference type="Google" id="ProtNLM"/>
    </source>
</evidence>
<comment type="caution">
    <text evidence="2">The sequence shown here is derived from an EMBL/GenBank/DDBJ whole genome shotgun (WGS) entry which is preliminary data.</text>
</comment>
<protein>
    <recommendedName>
        <fullName evidence="4">DUF1634 domain-containing protein</fullName>
    </recommendedName>
</protein>
<name>A0ABV4TVL9_9GAMM</name>
<evidence type="ECO:0000313" key="3">
    <source>
        <dbReference type="Proteomes" id="UP001575181"/>
    </source>
</evidence>
<evidence type="ECO:0000256" key="1">
    <source>
        <dbReference type="SAM" id="Phobius"/>
    </source>
</evidence>
<proteinExistence type="predicted"/>
<feature type="transmembrane region" description="Helical" evidence="1">
    <location>
        <begin position="97"/>
        <end position="118"/>
    </location>
</feature>
<reference evidence="2 3" key="1">
    <citation type="submission" date="2024-08" db="EMBL/GenBank/DDBJ databases">
        <title>Whole-genome sequencing of halo(alkali)philic microorganisms from hypersaline lakes.</title>
        <authorList>
            <person name="Sorokin D.Y."/>
            <person name="Merkel A.Y."/>
            <person name="Messina E."/>
            <person name="Yakimov M."/>
        </authorList>
    </citation>
    <scope>NUCLEOTIDE SEQUENCE [LARGE SCALE GENOMIC DNA]</scope>
    <source>
        <strain evidence="2 3">Cl-TMA</strain>
    </source>
</reference>
<evidence type="ECO:0000313" key="2">
    <source>
        <dbReference type="EMBL" id="MFA9461383.1"/>
    </source>
</evidence>
<dbReference type="Proteomes" id="UP001575181">
    <property type="component" value="Unassembled WGS sequence"/>
</dbReference>
<keyword evidence="1" id="KW-1133">Transmembrane helix</keyword>
<gene>
    <name evidence="2" type="ORF">ACERLL_11155</name>
</gene>